<accession>A0AAV6IE64</accession>
<gene>
    <name evidence="2" type="ORF">RHGRI_032891</name>
</gene>
<feature type="compositionally biased region" description="Basic and acidic residues" evidence="1">
    <location>
        <begin position="142"/>
        <end position="151"/>
    </location>
</feature>
<feature type="compositionally biased region" description="Basic and acidic residues" evidence="1">
    <location>
        <begin position="203"/>
        <end position="217"/>
    </location>
</feature>
<feature type="region of interest" description="Disordered" evidence="1">
    <location>
        <begin position="105"/>
        <end position="217"/>
    </location>
</feature>
<sequence length="217" mass="23719">MEATTALLDSYYSVQFPFHPLSVIQDKTLDLMGSTRHVLNSALASSDQEDSFAFPRITVSCCNLFAAGQEPTKVDPGKRSFLEANIISNENELVANVMVTEEDLRSTVGETEGESLRAMRSEDVAQQPKNVEVADSSTTESDEGKSDKQTEPEAMVGFSQPAAKKDNLNATKDTEEIRNLADHEDVQGRSKSDLSNGGLDQSECSKGETKEVIRHDI</sequence>
<keyword evidence="3" id="KW-1185">Reference proteome</keyword>
<comment type="caution">
    <text evidence="2">The sequence shown here is derived from an EMBL/GenBank/DDBJ whole genome shotgun (WGS) entry which is preliminary data.</text>
</comment>
<feature type="compositionally biased region" description="Basic and acidic residues" evidence="1">
    <location>
        <begin position="163"/>
        <end position="192"/>
    </location>
</feature>
<dbReference type="AlphaFoldDB" id="A0AAV6IE64"/>
<feature type="compositionally biased region" description="Basic and acidic residues" evidence="1">
    <location>
        <begin position="114"/>
        <end position="123"/>
    </location>
</feature>
<evidence type="ECO:0000256" key="1">
    <source>
        <dbReference type="SAM" id="MobiDB-lite"/>
    </source>
</evidence>
<feature type="compositionally biased region" description="Polar residues" evidence="1">
    <location>
        <begin position="193"/>
        <end position="202"/>
    </location>
</feature>
<dbReference type="Proteomes" id="UP000823749">
    <property type="component" value="Chromosome 11"/>
</dbReference>
<proteinExistence type="predicted"/>
<protein>
    <submittedName>
        <fullName evidence="2">Uncharacterized protein</fullName>
    </submittedName>
</protein>
<evidence type="ECO:0000313" key="2">
    <source>
        <dbReference type="EMBL" id="KAG5526777.1"/>
    </source>
</evidence>
<organism evidence="2 3">
    <name type="scientific">Rhododendron griersonianum</name>
    <dbReference type="NCBI Taxonomy" id="479676"/>
    <lineage>
        <taxon>Eukaryota</taxon>
        <taxon>Viridiplantae</taxon>
        <taxon>Streptophyta</taxon>
        <taxon>Embryophyta</taxon>
        <taxon>Tracheophyta</taxon>
        <taxon>Spermatophyta</taxon>
        <taxon>Magnoliopsida</taxon>
        <taxon>eudicotyledons</taxon>
        <taxon>Gunneridae</taxon>
        <taxon>Pentapetalae</taxon>
        <taxon>asterids</taxon>
        <taxon>Ericales</taxon>
        <taxon>Ericaceae</taxon>
        <taxon>Ericoideae</taxon>
        <taxon>Rhodoreae</taxon>
        <taxon>Rhododendron</taxon>
    </lineage>
</organism>
<dbReference type="EMBL" id="JACTNZ010000011">
    <property type="protein sequence ID" value="KAG5526777.1"/>
    <property type="molecule type" value="Genomic_DNA"/>
</dbReference>
<evidence type="ECO:0000313" key="3">
    <source>
        <dbReference type="Proteomes" id="UP000823749"/>
    </source>
</evidence>
<name>A0AAV6IE64_9ERIC</name>
<reference evidence="2" key="1">
    <citation type="submission" date="2020-08" db="EMBL/GenBank/DDBJ databases">
        <title>Plant Genome Project.</title>
        <authorList>
            <person name="Zhang R.-G."/>
        </authorList>
    </citation>
    <scope>NUCLEOTIDE SEQUENCE</scope>
    <source>
        <strain evidence="2">WSP0</strain>
        <tissue evidence="2">Leaf</tissue>
    </source>
</reference>